<evidence type="ECO:0000313" key="1">
    <source>
        <dbReference type="EMBL" id="MBO2006919.1"/>
    </source>
</evidence>
<comment type="caution">
    <text evidence="1">The sequence shown here is derived from an EMBL/GenBank/DDBJ whole genome shotgun (WGS) entry which is preliminary data.</text>
</comment>
<organism evidence="1">
    <name type="scientific">Serratia marcescens</name>
    <dbReference type="NCBI Taxonomy" id="615"/>
    <lineage>
        <taxon>Bacteria</taxon>
        <taxon>Pseudomonadati</taxon>
        <taxon>Pseudomonadota</taxon>
        <taxon>Gammaproteobacteria</taxon>
        <taxon>Enterobacterales</taxon>
        <taxon>Yersiniaceae</taxon>
        <taxon>Serratia</taxon>
    </lineage>
</organism>
<accession>A0A939NT18</accession>
<name>A0A939NT18_SERMA</name>
<proteinExistence type="predicted"/>
<gene>
    <name evidence="1" type="ORF">J4732_11990</name>
</gene>
<protein>
    <submittedName>
        <fullName evidence="1">Uncharacterized protein</fullName>
    </submittedName>
</protein>
<reference evidence="1" key="1">
    <citation type="submission" date="2021-03" db="EMBL/GenBank/DDBJ databases">
        <title>Molecular epidemiology and mechanisms of colistin and carbapenem resistance in Enterobacteriaceae from clinical isolates, the environment and porcine samples in Pretoria, South Africa.</title>
        <authorList>
            <person name="Bogoshi D."/>
            <person name="Mbelle N.M."/>
            <person name="Naidoo V."/>
            <person name="Osei Sekyere J."/>
        </authorList>
    </citation>
    <scope>NUCLEOTIDE SEQUENCE</scope>
    <source>
        <strain evidence="1">C080</strain>
    </source>
</reference>
<sequence length="48" mass="5064">MNASPPATATPIQVYGRNEISMLFASLQRTQQSPIGTVGAVRDGAGRF</sequence>
<dbReference type="EMBL" id="JAGETR010000071">
    <property type="protein sequence ID" value="MBO2006919.1"/>
    <property type="molecule type" value="Genomic_DNA"/>
</dbReference>
<dbReference type="AlphaFoldDB" id="A0A939NT18"/>